<dbReference type="HOGENOM" id="CLU_036879_1_0_5"/>
<feature type="domain" description="ABC transmembrane type-1" evidence="8">
    <location>
        <begin position="119"/>
        <end position="331"/>
    </location>
</feature>
<accession>B9JQI2</accession>
<dbReference type="Pfam" id="PF00528">
    <property type="entry name" value="BPD_transp_1"/>
    <property type="match status" value="1"/>
</dbReference>
<dbReference type="InterPro" id="IPR045621">
    <property type="entry name" value="BPD_transp_1_N"/>
</dbReference>
<reference evidence="9 10" key="1">
    <citation type="journal article" date="2009" name="J. Bacteriol.">
        <title>Genome sequences of three Agrobacterium biovars help elucidate the evolution of multichromosome genomes in bacteria.</title>
        <authorList>
            <person name="Slater S.C."/>
            <person name="Goldman B.S."/>
            <person name="Goodner B."/>
            <person name="Setubal J.C."/>
            <person name="Farrand S.K."/>
            <person name="Nester E.W."/>
            <person name="Burr T.J."/>
            <person name="Banta L."/>
            <person name="Dickerman A.W."/>
            <person name="Paulsen I."/>
            <person name="Otten L."/>
            <person name="Suen G."/>
            <person name="Welch R."/>
            <person name="Almeida N.F."/>
            <person name="Arnold F."/>
            <person name="Burton O.T."/>
            <person name="Du Z."/>
            <person name="Ewing A."/>
            <person name="Godsy E."/>
            <person name="Heisel S."/>
            <person name="Houmiel K.L."/>
            <person name="Jhaveri J."/>
            <person name="Lu J."/>
            <person name="Miller N.M."/>
            <person name="Norton S."/>
            <person name="Chen Q."/>
            <person name="Phoolcharoen W."/>
            <person name="Ohlin V."/>
            <person name="Ondrusek D."/>
            <person name="Pride N."/>
            <person name="Stricklin S.L."/>
            <person name="Sun J."/>
            <person name="Wheeler C."/>
            <person name="Wilson L."/>
            <person name="Zhu H."/>
            <person name="Wood D.W."/>
        </authorList>
    </citation>
    <scope>NUCLEOTIDE SEQUENCE [LARGE SCALE GENOMIC DNA]</scope>
    <source>
        <strain evidence="10">K84 / ATCC BAA-868</strain>
        <plasmid evidence="9 10">pAtK84c</plasmid>
    </source>
</reference>
<dbReference type="PANTHER" id="PTHR43163">
    <property type="entry name" value="DIPEPTIDE TRANSPORT SYSTEM PERMEASE PROTEIN DPPB-RELATED"/>
    <property type="match status" value="1"/>
</dbReference>
<keyword evidence="5 7" id="KW-1133">Transmembrane helix</keyword>
<keyword evidence="3" id="KW-1003">Cell membrane</keyword>
<dbReference type="InterPro" id="IPR000515">
    <property type="entry name" value="MetI-like"/>
</dbReference>
<keyword evidence="6 7" id="KW-0472">Membrane</keyword>
<dbReference type="Proteomes" id="UP000001600">
    <property type="component" value="Plasmid pAtK84c"/>
</dbReference>
<dbReference type="PANTHER" id="PTHR43163:SF9">
    <property type="entry name" value="ABC TRANSPORTER PERMEASE PROTEIN"/>
    <property type="match status" value="1"/>
</dbReference>
<feature type="transmembrane region" description="Helical" evidence="7">
    <location>
        <begin position="266"/>
        <end position="292"/>
    </location>
</feature>
<feature type="transmembrane region" description="Helical" evidence="7">
    <location>
        <begin position="123"/>
        <end position="144"/>
    </location>
</feature>
<protein>
    <submittedName>
        <fullName evidence="9">Inner membrane component of binding-protein-dependent transport system</fullName>
    </submittedName>
</protein>
<comment type="similarity">
    <text evidence="7">Belongs to the binding-protein-dependent transport system permease family.</text>
</comment>
<evidence type="ECO:0000313" key="9">
    <source>
        <dbReference type="EMBL" id="ACM31401.1"/>
    </source>
</evidence>
<dbReference type="Pfam" id="PF19300">
    <property type="entry name" value="BPD_transp_1_N"/>
    <property type="match status" value="1"/>
</dbReference>
<evidence type="ECO:0000256" key="3">
    <source>
        <dbReference type="ARBA" id="ARBA00022475"/>
    </source>
</evidence>
<evidence type="ECO:0000259" key="8">
    <source>
        <dbReference type="PROSITE" id="PS50928"/>
    </source>
</evidence>
<evidence type="ECO:0000313" key="10">
    <source>
        <dbReference type="Proteomes" id="UP000001600"/>
    </source>
</evidence>
<evidence type="ECO:0000256" key="6">
    <source>
        <dbReference type="ARBA" id="ARBA00023136"/>
    </source>
</evidence>
<keyword evidence="2 7" id="KW-0813">Transport</keyword>
<name>B9JQI2_RHIR8</name>
<dbReference type="CDD" id="cd06261">
    <property type="entry name" value="TM_PBP2"/>
    <property type="match status" value="1"/>
</dbReference>
<feature type="transmembrane region" description="Helical" evidence="7">
    <location>
        <begin position="312"/>
        <end position="331"/>
    </location>
</feature>
<keyword evidence="9" id="KW-0614">Plasmid</keyword>
<evidence type="ECO:0000256" key="2">
    <source>
        <dbReference type="ARBA" id="ARBA00022448"/>
    </source>
</evidence>
<evidence type="ECO:0000256" key="7">
    <source>
        <dbReference type="RuleBase" id="RU363032"/>
    </source>
</evidence>
<dbReference type="Gene3D" id="1.10.3720.10">
    <property type="entry name" value="MetI-like"/>
    <property type="match status" value="1"/>
</dbReference>
<evidence type="ECO:0000256" key="5">
    <source>
        <dbReference type="ARBA" id="ARBA00022989"/>
    </source>
</evidence>
<dbReference type="GO" id="GO:0005886">
    <property type="term" value="C:plasma membrane"/>
    <property type="evidence" value="ECO:0007669"/>
    <property type="project" value="UniProtKB-SubCell"/>
</dbReference>
<feature type="transmembrane region" description="Helical" evidence="7">
    <location>
        <begin position="31"/>
        <end position="52"/>
    </location>
</feature>
<geneLocation type="plasmid" evidence="9 10">
    <name>pAtK84c</name>
</geneLocation>
<dbReference type="SUPFAM" id="SSF161098">
    <property type="entry name" value="MetI-like"/>
    <property type="match status" value="1"/>
</dbReference>
<dbReference type="PROSITE" id="PS50928">
    <property type="entry name" value="ABC_TM1"/>
    <property type="match status" value="1"/>
</dbReference>
<comment type="subcellular location">
    <subcellularLocation>
        <location evidence="1 7">Cell membrane</location>
        <topology evidence="1 7">Multi-pass membrane protein</topology>
    </subcellularLocation>
</comment>
<evidence type="ECO:0000256" key="1">
    <source>
        <dbReference type="ARBA" id="ARBA00004651"/>
    </source>
</evidence>
<gene>
    <name evidence="9" type="ordered locus">Arad_12434</name>
</gene>
<proteinExistence type="inferred from homology"/>
<keyword evidence="4 7" id="KW-0812">Transmembrane</keyword>
<dbReference type="EMBL" id="CP000631">
    <property type="protein sequence ID" value="ACM31401.1"/>
    <property type="molecule type" value="Genomic_DNA"/>
</dbReference>
<evidence type="ECO:0000256" key="4">
    <source>
        <dbReference type="ARBA" id="ARBA00022692"/>
    </source>
</evidence>
<sequence>MAEEMSRPSDRIRVHGQGAALGFVQAVSLRLAKAAITLLAVIVLTFVLVRLAPGDPALLLAGDQGGSDPAFVAEIRQHLGVDGPIHLQLWHYLQAVARLDFGTSYRDQRPVIDIVLERLPATLLLTISAFVFSIVTGVGLGALAARRPGSAIDSAVTTLSVAFFAMPMFWIGLIFIIVFAVKLGWLPSYGMQAASAAAKGGWAAFGDLAAHMVLPVLTLGLYYMSIHARVSRAALLQISDMDFIRTARAKGLPAWLVWRDHLLRNALLPTVTVAALQAGQLIGGSILVETVFAWPGIGRLAFDSLASRDYNVLVAVFILSSFGVLIANLIADMAYRLIDPRIDREVTT</sequence>
<dbReference type="GO" id="GO:0055085">
    <property type="term" value="P:transmembrane transport"/>
    <property type="evidence" value="ECO:0007669"/>
    <property type="project" value="InterPro"/>
</dbReference>
<dbReference type="KEGG" id="ara:Arad_12434"/>
<organism evidence="9 10">
    <name type="scientific">Rhizobium rhizogenes (strain K84 / ATCC BAA-868)</name>
    <name type="common">Agrobacterium radiobacter</name>
    <dbReference type="NCBI Taxonomy" id="311403"/>
    <lineage>
        <taxon>Bacteria</taxon>
        <taxon>Pseudomonadati</taxon>
        <taxon>Pseudomonadota</taxon>
        <taxon>Alphaproteobacteria</taxon>
        <taxon>Hyphomicrobiales</taxon>
        <taxon>Rhizobiaceae</taxon>
        <taxon>Rhizobium/Agrobacterium group</taxon>
        <taxon>Rhizobium</taxon>
    </lineage>
</organism>
<feature type="transmembrane region" description="Helical" evidence="7">
    <location>
        <begin position="201"/>
        <end position="223"/>
    </location>
</feature>
<dbReference type="InterPro" id="IPR035906">
    <property type="entry name" value="MetI-like_sf"/>
</dbReference>
<feature type="transmembrane region" description="Helical" evidence="7">
    <location>
        <begin position="156"/>
        <end position="181"/>
    </location>
</feature>
<dbReference type="AlphaFoldDB" id="B9JQI2"/>